<gene>
    <name evidence="2" type="ORF">CVT26_008897</name>
</gene>
<name>A0A409YAT8_9AGAR</name>
<evidence type="ECO:0000313" key="3">
    <source>
        <dbReference type="Proteomes" id="UP000284706"/>
    </source>
</evidence>
<organism evidence="2 3">
    <name type="scientific">Gymnopilus dilepis</name>
    <dbReference type="NCBI Taxonomy" id="231916"/>
    <lineage>
        <taxon>Eukaryota</taxon>
        <taxon>Fungi</taxon>
        <taxon>Dikarya</taxon>
        <taxon>Basidiomycota</taxon>
        <taxon>Agaricomycotina</taxon>
        <taxon>Agaricomycetes</taxon>
        <taxon>Agaricomycetidae</taxon>
        <taxon>Agaricales</taxon>
        <taxon>Agaricineae</taxon>
        <taxon>Hymenogastraceae</taxon>
        <taxon>Gymnopilus</taxon>
    </lineage>
</organism>
<dbReference type="Proteomes" id="UP000284706">
    <property type="component" value="Unassembled WGS sequence"/>
</dbReference>
<reference evidence="2 3" key="1">
    <citation type="journal article" date="2018" name="Evol. Lett.">
        <title>Horizontal gene cluster transfer increased hallucinogenic mushroom diversity.</title>
        <authorList>
            <person name="Reynolds H.T."/>
            <person name="Vijayakumar V."/>
            <person name="Gluck-Thaler E."/>
            <person name="Korotkin H.B."/>
            <person name="Matheny P.B."/>
            <person name="Slot J.C."/>
        </authorList>
    </citation>
    <scope>NUCLEOTIDE SEQUENCE [LARGE SCALE GENOMIC DNA]</scope>
    <source>
        <strain evidence="2 3">SRW20</strain>
    </source>
</reference>
<evidence type="ECO:0000256" key="1">
    <source>
        <dbReference type="SAM" id="MobiDB-lite"/>
    </source>
</evidence>
<evidence type="ECO:0000313" key="2">
    <source>
        <dbReference type="EMBL" id="PPR00118.1"/>
    </source>
</evidence>
<feature type="compositionally biased region" description="Polar residues" evidence="1">
    <location>
        <begin position="193"/>
        <end position="208"/>
    </location>
</feature>
<dbReference type="AlphaFoldDB" id="A0A409YAT8"/>
<dbReference type="InParanoid" id="A0A409YAT8"/>
<accession>A0A409YAT8</accession>
<proteinExistence type="predicted"/>
<keyword evidence="3" id="KW-1185">Reference proteome</keyword>
<comment type="caution">
    <text evidence="2">The sequence shown here is derived from an EMBL/GenBank/DDBJ whole genome shotgun (WGS) entry which is preliminary data.</text>
</comment>
<protein>
    <submittedName>
        <fullName evidence="2">Uncharacterized protein</fullName>
    </submittedName>
</protein>
<dbReference type="EMBL" id="NHYE01001028">
    <property type="protein sequence ID" value="PPR00118.1"/>
    <property type="molecule type" value="Genomic_DNA"/>
</dbReference>
<feature type="region of interest" description="Disordered" evidence="1">
    <location>
        <begin position="192"/>
        <end position="250"/>
    </location>
</feature>
<sequence length="250" mass="27988">MDQSARELCRLMQREEVPQILVKVFAVKFWHKLTCSRRKCFASRARASQALYKIKFLQNRYKLKRRKYRAQSLSPLKKLEYARPFSMGGQFLPSGLDEDSLEGSTAAELELTSVDLDEDVDSSSASSCPRIGSNGRISPIPLAVRFSLWHQDSLALPSGSTARANNSAPTSNSRNRPYYAFRKRRYLPALRPQCSSSRDLGPSNSTIRGQRRGPRSEPDGWEADIEDNSPLYLGSSGETELAEGYASDGL</sequence>